<keyword evidence="2 9" id="KW-0132">Cell division</keyword>
<dbReference type="Pfam" id="PF01225">
    <property type="entry name" value="Mur_ligase"/>
    <property type="match status" value="1"/>
</dbReference>
<comment type="pathway">
    <text evidence="9">Cell wall biogenesis; peptidoglycan recycling.</text>
</comment>
<comment type="catalytic activity">
    <reaction evidence="9">
        <text>UDP-N-acetyl-alpha-D-muramate + L-alanyl-gamma-D-glutamyl-meso-2,6-diaminopimelate + ATP = UDP-N-acetyl-alpha-D-muramoyl-L-alanyl-gamma-D-glutamyl-meso-2,6-diaminopimelate + ADP + phosphate + H(+)</text>
        <dbReference type="Rhea" id="RHEA:29563"/>
        <dbReference type="ChEBI" id="CHEBI:15378"/>
        <dbReference type="ChEBI" id="CHEBI:30616"/>
        <dbReference type="ChEBI" id="CHEBI:43474"/>
        <dbReference type="ChEBI" id="CHEBI:61401"/>
        <dbReference type="ChEBI" id="CHEBI:70757"/>
        <dbReference type="ChEBI" id="CHEBI:83905"/>
        <dbReference type="ChEBI" id="CHEBI:456216"/>
        <dbReference type="EC" id="6.3.2.45"/>
    </reaction>
</comment>
<dbReference type="STRING" id="59196.RICGR_1276"/>
<evidence type="ECO:0000256" key="8">
    <source>
        <dbReference type="ARBA" id="ARBA00023316"/>
    </source>
</evidence>
<feature type="domain" description="Mur ligase N-terminal catalytic" evidence="10">
    <location>
        <begin position="3"/>
        <end position="102"/>
    </location>
</feature>
<comment type="caution">
    <text evidence="13">The sequence shown here is derived from an EMBL/GenBank/DDBJ whole genome shotgun (WGS) entry which is preliminary data.</text>
</comment>
<reference evidence="13" key="2">
    <citation type="submission" date="2007-10" db="EMBL/GenBank/DDBJ databases">
        <authorList>
            <person name="Myers G.S."/>
        </authorList>
    </citation>
    <scope>NUCLEOTIDE SEQUENCE [LARGE SCALE GENOMIC DNA]</scope>
</reference>
<dbReference type="HAMAP" id="MF_02020">
    <property type="entry name" value="Mpl"/>
    <property type="match status" value="1"/>
</dbReference>
<dbReference type="eggNOG" id="COG0773">
    <property type="taxonomic scope" value="Bacteria"/>
</dbReference>
<dbReference type="InterPro" id="IPR036565">
    <property type="entry name" value="Mur-like_cat_sf"/>
</dbReference>
<dbReference type="NCBIfam" id="TIGR01081">
    <property type="entry name" value="mpl"/>
    <property type="match status" value="1"/>
</dbReference>
<evidence type="ECO:0000259" key="11">
    <source>
        <dbReference type="Pfam" id="PF02875"/>
    </source>
</evidence>
<evidence type="ECO:0000256" key="1">
    <source>
        <dbReference type="ARBA" id="ARBA00022598"/>
    </source>
</evidence>
<feature type="domain" description="Mur ligase C-terminal" evidence="11">
    <location>
        <begin position="317"/>
        <end position="436"/>
    </location>
</feature>
<comment type="similarity">
    <text evidence="9">Belongs to the MurCDEF family. Mpl subfamily.</text>
</comment>
<dbReference type="PANTHER" id="PTHR43445">
    <property type="entry name" value="UDP-N-ACETYLMURAMATE--L-ALANINE LIGASE-RELATED"/>
    <property type="match status" value="1"/>
</dbReference>
<gene>
    <name evidence="9 13" type="primary">mpl</name>
    <name evidence="13" type="ORF">RICGR_1276</name>
</gene>
<evidence type="ECO:0000256" key="3">
    <source>
        <dbReference type="ARBA" id="ARBA00022741"/>
    </source>
</evidence>
<keyword evidence="5 9" id="KW-0133">Cell shape</keyword>
<dbReference type="EC" id="6.3.2.45" evidence="9"/>
<organism evidence="13 14">
    <name type="scientific">Rickettsiella grylli</name>
    <dbReference type="NCBI Taxonomy" id="59196"/>
    <lineage>
        <taxon>Bacteria</taxon>
        <taxon>Pseudomonadati</taxon>
        <taxon>Pseudomonadota</taxon>
        <taxon>Gammaproteobacteria</taxon>
        <taxon>Legionellales</taxon>
        <taxon>Coxiellaceae</taxon>
        <taxon>Rickettsiella</taxon>
    </lineage>
</organism>
<dbReference type="UniPathway" id="UPA00544"/>
<dbReference type="GO" id="GO:0005524">
    <property type="term" value="F:ATP binding"/>
    <property type="evidence" value="ECO:0007669"/>
    <property type="project" value="UniProtKB-UniRule"/>
</dbReference>
<comment type="cofactor">
    <cofactor evidence="9">
        <name>Mg(2+)</name>
        <dbReference type="ChEBI" id="CHEBI:18420"/>
    </cofactor>
</comment>
<dbReference type="SUPFAM" id="SSF51984">
    <property type="entry name" value="MurCD N-terminal domain"/>
    <property type="match status" value="1"/>
</dbReference>
<dbReference type="InterPro" id="IPR036615">
    <property type="entry name" value="Mur_ligase_C_dom_sf"/>
</dbReference>
<dbReference type="PANTHER" id="PTHR43445:SF5">
    <property type="entry name" value="UDP-N-ACETYLMURAMATE--L-ALANYL-GAMMA-D-GLUTAMYL-MESO-2,6-DIAMINOHEPTANDIOATE LIGASE"/>
    <property type="match status" value="1"/>
</dbReference>
<dbReference type="SUPFAM" id="SSF53244">
    <property type="entry name" value="MurD-like peptide ligases, peptide-binding domain"/>
    <property type="match status" value="1"/>
</dbReference>
<evidence type="ECO:0000313" key="14">
    <source>
        <dbReference type="Proteomes" id="UP000054075"/>
    </source>
</evidence>
<evidence type="ECO:0000259" key="10">
    <source>
        <dbReference type="Pfam" id="PF01225"/>
    </source>
</evidence>
<dbReference type="AlphaFoldDB" id="A8PPE1"/>
<proteinExistence type="inferred from homology"/>
<dbReference type="InterPro" id="IPR005757">
    <property type="entry name" value="Mpl"/>
</dbReference>
<dbReference type="Gene3D" id="3.40.1190.10">
    <property type="entry name" value="Mur-like, catalytic domain"/>
    <property type="match status" value="1"/>
</dbReference>
<dbReference type="GO" id="GO:0106418">
    <property type="term" value="F:UDP-N-acetylmuramate-L-alanyl-gamma-D-glutamyl-meso-2,6-diaminoheptanedioate ligase activity"/>
    <property type="evidence" value="ECO:0007669"/>
    <property type="project" value="UniProtKB-EC"/>
</dbReference>
<dbReference type="InterPro" id="IPR050061">
    <property type="entry name" value="MurCDEF_pg_biosynth"/>
</dbReference>
<dbReference type="Pfam" id="PF08245">
    <property type="entry name" value="Mur_ligase_M"/>
    <property type="match status" value="1"/>
</dbReference>
<dbReference type="GO" id="GO:0071555">
    <property type="term" value="P:cell wall organization"/>
    <property type="evidence" value="ECO:0007669"/>
    <property type="project" value="UniProtKB-KW"/>
</dbReference>
<keyword evidence="4 9" id="KW-0067">ATP-binding</keyword>
<dbReference type="OrthoDB" id="9804126at2"/>
<evidence type="ECO:0000259" key="12">
    <source>
        <dbReference type="Pfam" id="PF08245"/>
    </source>
</evidence>
<evidence type="ECO:0000256" key="7">
    <source>
        <dbReference type="ARBA" id="ARBA00023306"/>
    </source>
</evidence>
<keyword evidence="7 9" id="KW-0131">Cell cycle</keyword>
<dbReference type="InterPro" id="IPR004101">
    <property type="entry name" value="Mur_ligase_C"/>
</dbReference>
<dbReference type="InterPro" id="IPR013221">
    <property type="entry name" value="Mur_ligase_cen"/>
</dbReference>
<evidence type="ECO:0000256" key="2">
    <source>
        <dbReference type="ARBA" id="ARBA00022618"/>
    </source>
</evidence>
<dbReference type="EMBL" id="AAQJ02000001">
    <property type="protein sequence ID" value="EDP45826.1"/>
    <property type="molecule type" value="Genomic_DNA"/>
</dbReference>
<evidence type="ECO:0000256" key="5">
    <source>
        <dbReference type="ARBA" id="ARBA00022960"/>
    </source>
</evidence>
<dbReference type="GO" id="GO:0051301">
    <property type="term" value="P:cell division"/>
    <property type="evidence" value="ECO:0007669"/>
    <property type="project" value="UniProtKB-KW"/>
</dbReference>
<dbReference type="Gene3D" id="3.40.50.720">
    <property type="entry name" value="NAD(P)-binding Rossmann-like Domain"/>
    <property type="match status" value="1"/>
</dbReference>
<evidence type="ECO:0000256" key="6">
    <source>
        <dbReference type="ARBA" id="ARBA00022984"/>
    </source>
</evidence>
<accession>A8PPE1</accession>
<keyword evidence="8 9" id="KW-0961">Cell wall biogenesis/degradation</keyword>
<keyword evidence="6 9" id="KW-0573">Peptidoglycan synthesis</keyword>
<evidence type="ECO:0000256" key="9">
    <source>
        <dbReference type="HAMAP-Rule" id="MF_02020"/>
    </source>
</evidence>
<feature type="domain" description="Mur ligase central" evidence="12">
    <location>
        <begin position="108"/>
        <end position="295"/>
    </location>
</feature>
<dbReference type="Proteomes" id="UP000054075">
    <property type="component" value="Unassembled WGS sequence"/>
</dbReference>
<name>A8PPE1_9COXI</name>
<reference evidence="13" key="1">
    <citation type="submission" date="2006-04" db="EMBL/GenBank/DDBJ databases">
        <authorList>
            <person name="Seshadri R."/>
            <person name="Federici B.A."/>
        </authorList>
    </citation>
    <scope>NUCLEOTIDE SEQUENCE [LARGE SCALE GENOMIC DNA]</scope>
</reference>
<dbReference type="GO" id="GO:0008360">
    <property type="term" value="P:regulation of cell shape"/>
    <property type="evidence" value="ECO:0007669"/>
    <property type="project" value="UniProtKB-KW"/>
</dbReference>
<keyword evidence="3 9" id="KW-0547">Nucleotide-binding</keyword>
<feature type="binding site" evidence="9">
    <location>
        <begin position="110"/>
        <end position="116"/>
    </location>
    <ligand>
        <name>ATP</name>
        <dbReference type="ChEBI" id="CHEBI:30616"/>
    </ligand>
</feature>
<comment type="function">
    <text evidence="9">Reutilizes the intact tripeptide L-alanyl-gamma-D-glutamyl-meso-diaminopimelate by linking it to UDP-N-acetylmuramate.</text>
</comment>
<dbReference type="GO" id="GO:0009254">
    <property type="term" value="P:peptidoglycan turnover"/>
    <property type="evidence" value="ECO:0007669"/>
    <property type="project" value="UniProtKB-UniRule"/>
</dbReference>
<evidence type="ECO:0000256" key="4">
    <source>
        <dbReference type="ARBA" id="ARBA00022840"/>
    </source>
</evidence>
<protein>
    <recommendedName>
        <fullName evidence="9">UDP-N-acetylmuramate--L-alanyl-gamma-D-glutamyl-meso-2,6-diaminoheptandioate ligase</fullName>
        <ecNumber evidence="9">6.3.2.45</ecNumber>
    </recommendedName>
    <alternativeName>
        <fullName evidence="9">Murein peptide ligase</fullName>
    </alternativeName>
    <alternativeName>
        <fullName evidence="9">UDP-N-acetylmuramate:L-alanyl-gamma-D-glutamyl-meso-diaminopimelate ligase</fullName>
    </alternativeName>
</protein>
<dbReference type="Pfam" id="PF02875">
    <property type="entry name" value="Mur_ligase_C"/>
    <property type="match status" value="1"/>
</dbReference>
<dbReference type="Gene3D" id="3.90.190.20">
    <property type="entry name" value="Mur ligase, C-terminal domain"/>
    <property type="match status" value="1"/>
</dbReference>
<keyword evidence="1 9" id="KW-0436">Ligase</keyword>
<dbReference type="InterPro" id="IPR000713">
    <property type="entry name" value="Mur_ligase_N"/>
</dbReference>
<dbReference type="RefSeq" id="WP_006034814.1">
    <property type="nucleotide sequence ID" value="NZ_AAQJ02000001.1"/>
</dbReference>
<keyword evidence="9" id="KW-0460">Magnesium</keyword>
<dbReference type="SUPFAM" id="SSF53623">
    <property type="entry name" value="MurD-like peptide ligases, catalytic domain"/>
    <property type="match status" value="1"/>
</dbReference>
<sequence>MRLHILGICGTFMAGIALIAKQKNFDITGSDAHIYPPMSTLLASHNIPIFEGYDVKNLYPHPDLIIMGNSMTRGNPCVEYVLNQNIPYMSGPQWLAAHVLRNYHVLAVSGTHGKTTVSSLLSWILAAAGLNPGFLIGGLAKNFDHSACLGKGDFFVIEADEYDTAFFDKRSKFIHYHPKTLILNNLEFDHADIFPNLDAIKMQFSYLLRTVPSQGLIICPQRDRNIQQVLSQGYWTPIEYTGNEKNKEVIWHTALLKADASQFEIYYKNSKQGEVHWSLIGEHNAANAISAVAAAHHVGIHPQKAIAALNQFQGIKRRLEIYKKINGITLYDDFAHHPTAIAATLSGLRKKIGKKRLLVILECGTHTMRSNRHQKTLGPSLQEADKLWLLWPKQNRNNNILQNISVPLSLCDSVDEIVQEVIKVTQTSDHIVIMSNRGFDNIHKKLAQALAA</sequence>
<dbReference type="GO" id="GO:0009252">
    <property type="term" value="P:peptidoglycan biosynthetic process"/>
    <property type="evidence" value="ECO:0007669"/>
    <property type="project" value="UniProtKB-UniRule"/>
</dbReference>
<evidence type="ECO:0000313" key="13">
    <source>
        <dbReference type="EMBL" id="EDP45826.1"/>
    </source>
</evidence>
<keyword evidence="14" id="KW-1185">Reference proteome</keyword>